<reference evidence="1" key="1">
    <citation type="submission" date="2014-03" db="EMBL/GenBank/DDBJ databases">
        <authorList>
            <person name="Zhang G."/>
            <person name="Zhu L."/>
            <person name="Fang P."/>
        </authorList>
    </citation>
    <scope>NUCLEOTIDE SEQUENCE</scope>
    <source>
        <strain evidence="1">NS1</strain>
        <plasmid evidence="1">pNSL1</plasmid>
    </source>
</reference>
<protein>
    <submittedName>
        <fullName evidence="1">Uncharacterized protein</fullName>
    </submittedName>
</protein>
<dbReference type="AlphaFoldDB" id="A0A097SQA0"/>
<gene>
    <name evidence="1" type="ORF">LRS1606.263</name>
</gene>
<evidence type="ECO:0000313" key="1">
    <source>
        <dbReference type="EMBL" id="AIU93697.1"/>
    </source>
</evidence>
<geneLocation type="plasmid" evidence="1">
    <name>pNSL1</name>
</geneLocation>
<name>A0A097SQA0_9NOCA</name>
<sequence length="92" mass="9935">MAAIVSLTILHRGMEKDCTTGLEPGCRTGFTTEGRYRPQIHSLSTRYSNCSTGLSIRSVIRPHASGVGRYGGASIRRERDVASLAGIKLSLQ</sequence>
<keyword evidence="1" id="KW-0614">Plasmid</keyword>
<proteinExistence type="predicted"/>
<accession>A0A097SQA0</accession>
<dbReference type="EMBL" id="KJ605395">
    <property type="protein sequence ID" value="AIU93697.1"/>
    <property type="molecule type" value="Genomic_DNA"/>
</dbReference>
<organism evidence="1">
    <name type="scientific">Rhodococcus sp. NS1</name>
    <dbReference type="NCBI Taxonomy" id="402236"/>
    <lineage>
        <taxon>Bacteria</taxon>
        <taxon>Bacillati</taxon>
        <taxon>Actinomycetota</taxon>
        <taxon>Actinomycetes</taxon>
        <taxon>Mycobacteriales</taxon>
        <taxon>Nocardiaceae</taxon>
        <taxon>Rhodococcus</taxon>
    </lineage>
</organism>